<dbReference type="PROSITE" id="PS51379">
    <property type="entry name" value="4FE4S_FER_2"/>
    <property type="match status" value="2"/>
</dbReference>
<evidence type="ECO:0000256" key="6">
    <source>
        <dbReference type="ARBA" id="ARBA00023002"/>
    </source>
</evidence>
<dbReference type="KEGG" id="alam:RT761_02238"/>
<comment type="similarity">
    <text evidence="2">Belongs to the organic radical-activating enzymes family.</text>
</comment>
<dbReference type="Gene3D" id="3.20.20.70">
    <property type="entry name" value="Aldolase class I"/>
    <property type="match status" value="1"/>
</dbReference>
<dbReference type="NCBIfam" id="TIGR02494">
    <property type="entry name" value="PFLE_PFLC"/>
    <property type="match status" value="1"/>
</dbReference>
<dbReference type="PROSITE" id="PS01087">
    <property type="entry name" value="RADICAL_ACTIVATING"/>
    <property type="match status" value="1"/>
</dbReference>
<proteinExistence type="inferred from homology"/>
<dbReference type="InterPro" id="IPR007197">
    <property type="entry name" value="rSAM"/>
</dbReference>
<feature type="domain" description="4Fe-4S ferredoxin-type" evidence="9">
    <location>
        <begin position="58"/>
        <end position="87"/>
    </location>
</feature>
<dbReference type="SFLD" id="SFLDG01118">
    <property type="entry name" value="activating_enzymes__group_2"/>
    <property type="match status" value="1"/>
</dbReference>
<dbReference type="GO" id="GO:0051539">
    <property type="term" value="F:4 iron, 4 sulfur cluster binding"/>
    <property type="evidence" value="ECO:0007669"/>
    <property type="project" value="UniProtKB-KW"/>
</dbReference>
<dbReference type="InterPro" id="IPR034457">
    <property type="entry name" value="Organic_radical-activating"/>
</dbReference>
<dbReference type="SFLD" id="SFLDS00029">
    <property type="entry name" value="Radical_SAM"/>
    <property type="match status" value="1"/>
</dbReference>
<keyword evidence="7" id="KW-0408">Iron</keyword>
<dbReference type="GO" id="GO:0016491">
    <property type="term" value="F:oxidoreductase activity"/>
    <property type="evidence" value="ECO:0007669"/>
    <property type="project" value="UniProtKB-KW"/>
</dbReference>
<keyword evidence="6 11" id="KW-0560">Oxidoreductase</keyword>
<gene>
    <name evidence="11" type="primary">bssD</name>
    <name evidence="11" type="ORF">RT761_02238</name>
</gene>
<organism evidence="11 12">
    <name type="scientific">Atribacter laminatus</name>
    <dbReference type="NCBI Taxonomy" id="2847778"/>
    <lineage>
        <taxon>Bacteria</taxon>
        <taxon>Pseudomonadati</taxon>
        <taxon>Atribacterota</taxon>
        <taxon>Atribacteria</taxon>
        <taxon>Atribacterales</taxon>
        <taxon>Atribacteraceae</taxon>
        <taxon>Atribacter</taxon>
    </lineage>
</organism>
<reference evidence="11 12" key="1">
    <citation type="journal article" date="2021" name="Nat. Commun.">
        <title>Isolation of a member of the candidate phylum Atribacteria reveals a unique cell membrane structure.</title>
        <authorList>
            <person name="Taiki K."/>
            <person name="Nobu M.K."/>
            <person name="Kusada H."/>
            <person name="Meng X.-Y."/>
            <person name="Hosoki N."/>
            <person name="Uematsu K."/>
            <person name="Yoshioka H."/>
            <person name="Kamagata Y."/>
            <person name="Tamaki H."/>
        </authorList>
    </citation>
    <scope>NUCLEOTIDE SEQUENCE [LARGE SCALE GENOMIC DNA]</scope>
    <source>
        <strain evidence="11 12">RT761</strain>
    </source>
</reference>
<feature type="domain" description="4Fe-4S ferredoxin-type" evidence="9">
    <location>
        <begin position="89"/>
        <end position="118"/>
    </location>
</feature>
<evidence type="ECO:0000256" key="4">
    <source>
        <dbReference type="ARBA" id="ARBA00022691"/>
    </source>
</evidence>
<comment type="cofactor">
    <cofactor evidence="1">
        <name>[4Fe-4S] cluster</name>
        <dbReference type="ChEBI" id="CHEBI:49883"/>
    </cofactor>
</comment>
<keyword evidence="8" id="KW-0411">Iron-sulfur</keyword>
<dbReference type="SUPFAM" id="SSF102114">
    <property type="entry name" value="Radical SAM enzymes"/>
    <property type="match status" value="1"/>
</dbReference>
<dbReference type="EC" id="1.97.1.-" evidence="11"/>
<dbReference type="PIRSF" id="PIRSF000371">
    <property type="entry name" value="PFL_act_enz"/>
    <property type="match status" value="1"/>
</dbReference>
<dbReference type="RefSeq" id="WP_218111499.1">
    <property type="nucleotide sequence ID" value="NZ_CP065383.1"/>
</dbReference>
<dbReference type="InterPro" id="IPR058240">
    <property type="entry name" value="rSAM_sf"/>
</dbReference>
<evidence type="ECO:0000256" key="7">
    <source>
        <dbReference type="ARBA" id="ARBA00023004"/>
    </source>
</evidence>
<dbReference type="SUPFAM" id="SSF54862">
    <property type="entry name" value="4Fe-4S ferredoxins"/>
    <property type="match status" value="1"/>
</dbReference>
<dbReference type="EMBL" id="CP065383">
    <property type="protein sequence ID" value="QPM69010.1"/>
    <property type="molecule type" value="Genomic_DNA"/>
</dbReference>
<dbReference type="Proteomes" id="UP000594463">
    <property type="component" value="Chromosome"/>
</dbReference>
<keyword evidence="4" id="KW-0949">S-adenosyl-L-methionine</keyword>
<dbReference type="GO" id="GO:0046872">
    <property type="term" value="F:metal ion binding"/>
    <property type="evidence" value="ECO:0007669"/>
    <property type="project" value="UniProtKB-KW"/>
</dbReference>
<name>A0A7T1F421_ATRLM</name>
<dbReference type="InterPro" id="IPR012839">
    <property type="entry name" value="Organic_radical_activase"/>
</dbReference>
<dbReference type="Pfam" id="PF13353">
    <property type="entry name" value="Fer4_12"/>
    <property type="match status" value="1"/>
</dbReference>
<dbReference type="Gene3D" id="3.30.70.20">
    <property type="match status" value="1"/>
</dbReference>
<keyword evidence="5" id="KW-0479">Metal-binding</keyword>
<evidence type="ECO:0000313" key="11">
    <source>
        <dbReference type="EMBL" id="QPM69010.1"/>
    </source>
</evidence>
<feature type="domain" description="Radical SAM core" evidence="10">
    <location>
        <begin position="29"/>
        <end position="308"/>
    </location>
</feature>
<evidence type="ECO:0000313" key="12">
    <source>
        <dbReference type="Proteomes" id="UP000594463"/>
    </source>
</evidence>
<dbReference type="SFLD" id="SFLDG01066">
    <property type="entry name" value="organic_radical-activating_enz"/>
    <property type="match status" value="1"/>
</dbReference>
<evidence type="ECO:0000259" key="9">
    <source>
        <dbReference type="PROSITE" id="PS51379"/>
    </source>
</evidence>
<evidence type="ECO:0000256" key="8">
    <source>
        <dbReference type="ARBA" id="ARBA00023014"/>
    </source>
</evidence>
<dbReference type="InterPro" id="IPR040074">
    <property type="entry name" value="BssD/PflA/YjjW"/>
</dbReference>
<dbReference type="AlphaFoldDB" id="A0A7T1F421"/>
<dbReference type="PROSITE" id="PS00198">
    <property type="entry name" value="4FE4S_FER_1"/>
    <property type="match status" value="1"/>
</dbReference>
<keyword evidence="3" id="KW-0004">4Fe-4S</keyword>
<dbReference type="PANTHER" id="PTHR30352">
    <property type="entry name" value="PYRUVATE FORMATE-LYASE-ACTIVATING ENZYME"/>
    <property type="match status" value="1"/>
</dbReference>
<evidence type="ECO:0000256" key="2">
    <source>
        <dbReference type="ARBA" id="ARBA00009777"/>
    </source>
</evidence>
<dbReference type="InterPro" id="IPR017896">
    <property type="entry name" value="4Fe4S_Fe-S-bd"/>
</dbReference>
<keyword evidence="12" id="KW-1185">Reference proteome</keyword>
<evidence type="ECO:0000256" key="1">
    <source>
        <dbReference type="ARBA" id="ARBA00001966"/>
    </source>
</evidence>
<accession>A0A7T1F421</accession>
<evidence type="ECO:0000256" key="3">
    <source>
        <dbReference type="ARBA" id="ARBA00022485"/>
    </source>
</evidence>
<dbReference type="InterPro" id="IPR013785">
    <property type="entry name" value="Aldolase_TIM"/>
</dbReference>
<dbReference type="InterPro" id="IPR001989">
    <property type="entry name" value="Radical_activat_CS"/>
</dbReference>
<dbReference type="InterPro" id="IPR017900">
    <property type="entry name" value="4Fe4S_Fe_S_CS"/>
</dbReference>
<evidence type="ECO:0000259" key="10">
    <source>
        <dbReference type="PROSITE" id="PS51918"/>
    </source>
</evidence>
<sequence>MTQSIKKQEILNSQKHQGLVSEIQRYSVHDGPGIRTVVFLKGCPLTCPWCCNPELKNPLPVIGYHIGKCIGCHSCVSACPEKAIKIDTNGIYLDRNRCNACGFCVESCPSGALRLHGKIMSVEEVIKVVSRDRLFYNNSGGGVTISGGEPFFQADFLITLLSTFKQYSINTAIETTGYVQWPIMNKALRYLDFLLFDFKIFNREKHLQVLGVDNEIIKQNLIRSSKKGIPILARIPIIPGFTDDSENINQIGQFLTTINNIQSVHILPYHRIGLSKYRQIGEPYLLDQVEIPSREKIVNIAAVLKSYQLPVVIGG</sequence>
<protein>
    <submittedName>
        <fullName evidence="11">Benzylsuccinate synthase activating enzyme</fullName>
        <ecNumber evidence="11">1.97.1.-</ecNumber>
    </submittedName>
</protein>
<dbReference type="PROSITE" id="PS51918">
    <property type="entry name" value="RADICAL_SAM"/>
    <property type="match status" value="1"/>
</dbReference>
<dbReference type="PANTHER" id="PTHR30352:SF4">
    <property type="entry name" value="PYRUVATE FORMATE-LYASE 2-ACTIVATING ENZYME"/>
    <property type="match status" value="1"/>
</dbReference>
<evidence type="ECO:0000256" key="5">
    <source>
        <dbReference type="ARBA" id="ARBA00022723"/>
    </source>
</evidence>